<dbReference type="InterPro" id="IPR002919">
    <property type="entry name" value="TIL_dom"/>
</dbReference>
<sequence>MQAIPILSCLVVFGTFASYTHVAGQAELFASTGGMGSLFSLRNSSGAVKRCPKGEVYKECQSSCSGEWKCYWLYRREARACSKDCVTGCFCLWGLFRNEQNKCVPFWDCWKRTNRAE</sequence>
<evidence type="ECO:0000259" key="2">
    <source>
        <dbReference type="Pfam" id="PF01826"/>
    </source>
</evidence>
<dbReference type="CDD" id="cd19941">
    <property type="entry name" value="TIL"/>
    <property type="match status" value="1"/>
</dbReference>
<reference evidence="3" key="1">
    <citation type="submission" date="2012-11" db="EMBL/GenBank/DDBJ databases">
        <authorList>
            <person name="Lucero-Rivera Y.E."/>
            <person name="Tovar-Ramirez D."/>
        </authorList>
    </citation>
    <scope>NUCLEOTIDE SEQUENCE</scope>
    <source>
        <tissue evidence="3">Salivary gland</tissue>
    </source>
</reference>
<evidence type="ECO:0000313" key="3">
    <source>
        <dbReference type="EMBL" id="JAA53807.1"/>
    </source>
</evidence>
<dbReference type="Pfam" id="PF01826">
    <property type="entry name" value="TIL"/>
    <property type="match status" value="1"/>
</dbReference>
<evidence type="ECO:0000256" key="1">
    <source>
        <dbReference type="SAM" id="SignalP"/>
    </source>
</evidence>
<dbReference type="AlphaFoldDB" id="L7LQM1"/>
<accession>L7LQM1</accession>
<dbReference type="SUPFAM" id="SSF57567">
    <property type="entry name" value="Serine protease inhibitors"/>
    <property type="match status" value="1"/>
</dbReference>
<organism evidence="3">
    <name type="scientific">Rhipicephalus pulchellus</name>
    <name type="common">Yellow backed tick</name>
    <name type="synonym">Dermacentor pulchellus</name>
    <dbReference type="NCBI Taxonomy" id="72859"/>
    <lineage>
        <taxon>Eukaryota</taxon>
        <taxon>Metazoa</taxon>
        <taxon>Ecdysozoa</taxon>
        <taxon>Arthropoda</taxon>
        <taxon>Chelicerata</taxon>
        <taxon>Arachnida</taxon>
        <taxon>Acari</taxon>
        <taxon>Parasitiformes</taxon>
        <taxon>Ixodida</taxon>
        <taxon>Ixodoidea</taxon>
        <taxon>Ixodidae</taxon>
        <taxon>Rhipicephalinae</taxon>
        <taxon>Rhipicephalus</taxon>
        <taxon>Rhipicephalus</taxon>
    </lineage>
</organism>
<dbReference type="Gene3D" id="2.10.25.10">
    <property type="entry name" value="Laminin"/>
    <property type="match status" value="1"/>
</dbReference>
<keyword evidence="1" id="KW-0732">Signal</keyword>
<dbReference type="EMBL" id="GACK01011227">
    <property type="protein sequence ID" value="JAA53807.1"/>
    <property type="molecule type" value="mRNA"/>
</dbReference>
<feature type="chain" id="PRO_5003981066" evidence="1">
    <location>
        <begin position="18"/>
        <end position="117"/>
    </location>
</feature>
<protein>
    <submittedName>
        <fullName evidence="3">Putative similar to chymotrypsin-elastase inhibitor ixodidin</fullName>
    </submittedName>
</protein>
<feature type="domain" description="TIL" evidence="2">
    <location>
        <begin position="51"/>
        <end position="109"/>
    </location>
</feature>
<name>L7LQM1_RHIPC</name>
<feature type="signal peptide" evidence="1">
    <location>
        <begin position="1"/>
        <end position="17"/>
    </location>
</feature>
<proteinExistence type="evidence at transcript level"/>
<dbReference type="InterPro" id="IPR036084">
    <property type="entry name" value="Ser_inhib-like_sf"/>
</dbReference>
<reference evidence="3" key="2">
    <citation type="journal article" date="2015" name="J. Proteomics">
        <title>Sexual differences in the sialomes of the zebra tick, Rhipicephalus pulchellus.</title>
        <authorList>
            <person name="Tan A.W."/>
            <person name="Francischetti I.M."/>
            <person name="Slovak M."/>
            <person name="Kini R.M."/>
            <person name="Ribeiro J.M."/>
        </authorList>
    </citation>
    <scope>NUCLEOTIDE SEQUENCE</scope>
    <source>
        <tissue evidence="3">Salivary gland</tissue>
    </source>
</reference>